<evidence type="ECO:0000313" key="2">
    <source>
        <dbReference type="Proteomes" id="UP001232245"/>
    </source>
</evidence>
<gene>
    <name evidence="1" type="ORF">J2S02_000440</name>
</gene>
<evidence type="ECO:0000313" key="1">
    <source>
        <dbReference type="EMBL" id="MDQ0224118.1"/>
    </source>
</evidence>
<keyword evidence="2" id="KW-1185">Reference proteome</keyword>
<dbReference type="RefSeq" id="WP_095298323.1">
    <property type="nucleotide sequence ID" value="NZ_CADEPK010000074.1"/>
</dbReference>
<protein>
    <submittedName>
        <fullName evidence="1">Uncharacterized protein</fullName>
    </submittedName>
</protein>
<name>A0ABT9YXQ3_9BACI</name>
<dbReference type="Proteomes" id="UP001232245">
    <property type="component" value="Unassembled WGS sequence"/>
</dbReference>
<accession>A0ABT9YXQ3</accession>
<reference evidence="1 2" key="1">
    <citation type="submission" date="2023-07" db="EMBL/GenBank/DDBJ databases">
        <title>Genomic Encyclopedia of Type Strains, Phase IV (KMG-IV): sequencing the most valuable type-strain genomes for metagenomic binning, comparative biology and taxonomic classification.</title>
        <authorList>
            <person name="Goeker M."/>
        </authorList>
    </citation>
    <scope>NUCLEOTIDE SEQUENCE [LARGE SCALE GENOMIC DNA]</scope>
    <source>
        <strain evidence="1 2">DSM 17723</strain>
    </source>
</reference>
<organism evidence="1 2">
    <name type="scientific">Metabacillus niabensis</name>
    <dbReference type="NCBI Taxonomy" id="324854"/>
    <lineage>
        <taxon>Bacteria</taxon>
        <taxon>Bacillati</taxon>
        <taxon>Bacillota</taxon>
        <taxon>Bacilli</taxon>
        <taxon>Bacillales</taxon>
        <taxon>Bacillaceae</taxon>
        <taxon>Metabacillus</taxon>
    </lineage>
</organism>
<dbReference type="EMBL" id="JAUSTZ010000001">
    <property type="protein sequence ID" value="MDQ0224118.1"/>
    <property type="molecule type" value="Genomic_DNA"/>
</dbReference>
<comment type="caution">
    <text evidence="1">The sequence shown here is derived from an EMBL/GenBank/DDBJ whole genome shotgun (WGS) entry which is preliminary data.</text>
</comment>
<sequence length="84" mass="9814">MGYILPIQQDTYTQYVNRTVQVQRHYAYTTPTVAIPFIGKHQKEELVQKKKHFAMILEEKMKKLEKVKQLEAELGKGKHINTVG</sequence>
<proteinExistence type="predicted"/>